<comment type="caution">
    <text evidence="3">The sequence shown here is derived from an EMBL/GenBank/DDBJ whole genome shotgun (WGS) entry which is preliminary data.</text>
</comment>
<keyword evidence="1" id="KW-0560">Oxidoreductase</keyword>
<name>A0A9D1L154_9FIRM</name>
<protein>
    <submittedName>
        <fullName evidence="3">Aldo/keto reductase</fullName>
    </submittedName>
</protein>
<dbReference type="InterPro" id="IPR036812">
    <property type="entry name" value="NAD(P)_OxRdtase_dom_sf"/>
</dbReference>
<dbReference type="GO" id="GO:0005737">
    <property type="term" value="C:cytoplasm"/>
    <property type="evidence" value="ECO:0007669"/>
    <property type="project" value="TreeGrafter"/>
</dbReference>
<evidence type="ECO:0000259" key="2">
    <source>
        <dbReference type="Pfam" id="PF00248"/>
    </source>
</evidence>
<dbReference type="InterPro" id="IPR050791">
    <property type="entry name" value="Aldo-Keto_reductase"/>
</dbReference>
<sequence>MDFYLQARIDPKVSPEEAAMTMKELIEEGKIRHWGVSEADEAYLRRAHAVCPISVIENSYSIINRKNEGLFQFVEENNIGWIAFSPLMKGLLTNTSQKGVTFAADDWRSGAINDQTIDQSAKLRRYLEELARQKQATPAQISLAWILNKKPYMVPIPGMKKSERLAENASAANIVFTSQEMEDIEELVAEYHAQKKIPNA</sequence>
<dbReference type="Proteomes" id="UP000824175">
    <property type="component" value="Unassembled WGS sequence"/>
</dbReference>
<reference evidence="3" key="1">
    <citation type="submission" date="2020-10" db="EMBL/GenBank/DDBJ databases">
        <authorList>
            <person name="Gilroy R."/>
        </authorList>
    </citation>
    <scope>NUCLEOTIDE SEQUENCE</scope>
    <source>
        <strain evidence="3">CHK195-11698</strain>
    </source>
</reference>
<reference evidence="3" key="2">
    <citation type="journal article" date="2021" name="PeerJ">
        <title>Extensive microbial diversity within the chicken gut microbiome revealed by metagenomics and culture.</title>
        <authorList>
            <person name="Gilroy R."/>
            <person name="Ravi A."/>
            <person name="Getino M."/>
            <person name="Pursley I."/>
            <person name="Horton D.L."/>
            <person name="Alikhan N.F."/>
            <person name="Baker D."/>
            <person name="Gharbi K."/>
            <person name="Hall N."/>
            <person name="Watson M."/>
            <person name="Adriaenssens E.M."/>
            <person name="Foster-Nyarko E."/>
            <person name="Jarju S."/>
            <person name="Secka A."/>
            <person name="Antonio M."/>
            <person name="Oren A."/>
            <person name="Chaudhuri R.R."/>
            <person name="La Ragione R."/>
            <person name="Hildebrand F."/>
            <person name="Pallen M.J."/>
        </authorList>
    </citation>
    <scope>NUCLEOTIDE SEQUENCE</scope>
    <source>
        <strain evidence="3">CHK195-11698</strain>
    </source>
</reference>
<organism evidence="3 4">
    <name type="scientific">Candidatus Fimiplasma intestinipullorum</name>
    <dbReference type="NCBI Taxonomy" id="2840825"/>
    <lineage>
        <taxon>Bacteria</taxon>
        <taxon>Bacillati</taxon>
        <taxon>Bacillota</taxon>
        <taxon>Clostridia</taxon>
        <taxon>Eubacteriales</taxon>
        <taxon>Candidatus Fimiplasma</taxon>
    </lineage>
</organism>
<evidence type="ECO:0000313" key="3">
    <source>
        <dbReference type="EMBL" id="HIU14469.1"/>
    </source>
</evidence>
<dbReference type="AlphaFoldDB" id="A0A9D1L154"/>
<gene>
    <name evidence="3" type="ORF">IAD15_10455</name>
</gene>
<dbReference type="SUPFAM" id="SSF51430">
    <property type="entry name" value="NAD(P)-linked oxidoreductase"/>
    <property type="match status" value="1"/>
</dbReference>
<evidence type="ECO:0000256" key="1">
    <source>
        <dbReference type="ARBA" id="ARBA00023002"/>
    </source>
</evidence>
<accession>A0A9D1L154</accession>
<dbReference type="PANTHER" id="PTHR43625:SF77">
    <property type="entry name" value="ALDO-KETO REDUCTASE"/>
    <property type="match status" value="1"/>
</dbReference>
<dbReference type="Gene3D" id="3.20.20.100">
    <property type="entry name" value="NADP-dependent oxidoreductase domain"/>
    <property type="match status" value="1"/>
</dbReference>
<feature type="domain" description="NADP-dependent oxidoreductase" evidence="2">
    <location>
        <begin position="1"/>
        <end position="188"/>
    </location>
</feature>
<dbReference type="Pfam" id="PF00248">
    <property type="entry name" value="Aldo_ket_red"/>
    <property type="match status" value="1"/>
</dbReference>
<dbReference type="EMBL" id="DVMJ01000091">
    <property type="protein sequence ID" value="HIU14469.1"/>
    <property type="molecule type" value="Genomic_DNA"/>
</dbReference>
<dbReference type="PANTHER" id="PTHR43625">
    <property type="entry name" value="AFLATOXIN B1 ALDEHYDE REDUCTASE"/>
    <property type="match status" value="1"/>
</dbReference>
<proteinExistence type="predicted"/>
<dbReference type="InterPro" id="IPR023210">
    <property type="entry name" value="NADP_OxRdtase_dom"/>
</dbReference>
<dbReference type="GO" id="GO:0016491">
    <property type="term" value="F:oxidoreductase activity"/>
    <property type="evidence" value="ECO:0007669"/>
    <property type="project" value="UniProtKB-KW"/>
</dbReference>
<evidence type="ECO:0000313" key="4">
    <source>
        <dbReference type="Proteomes" id="UP000824175"/>
    </source>
</evidence>